<proteinExistence type="predicted"/>
<dbReference type="InterPro" id="IPR007452">
    <property type="entry name" value="TamB_C"/>
</dbReference>
<evidence type="ECO:0000313" key="6">
    <source>
        <dbReference type="EMBL" id="SIT14472.1"/>
    </source>
</evidence>
<protein>
    <submittedName>
        <fullName evidence="6">Autotransporter secretion inner membrane protein TamB</fullName>
    </submittedName>
</protein>
<keyword evidence="3" id="KW-1133">Transmembrane helix</keyword>
<gene>
    <name evidence="6" type="ORF">SAMN05421774_106164</name>
</gene>
<dbReference type="STRING" id="1086013.SAMN05421774_106164"/>
<dbReference type="RefSeq" id="WP_076532696.1">
    <property type="nucleotide sequence ID" value="NZ_BMEH01000006.1"/>
</dbReference>
<dbReference type="EMBL" id="FTOT01000006">
    <property type="protein sequence ID" value="SIT14472.1"/>
    <property type="molecule type" value="Genomic_DNA"/>
</dbReference>
<evidence type="ECO:0000313" key="7">
    <source>
        <dbReference type="Proteomes" id="UP000186141"/>
    </source>
</evidence>
<evidence type="ECO:0000256" key="3">
    <source>
        <dbReference type="ARBA" id="ARBA00022989"/>
    </source>
</evidence>
<keyword evidence="2" id="KW-0812">Transmembrane</keyword>
<dbReference type="PANTHER" id="PTHR36985">
    <property type="entry name" value="TRANSLOCATION AND ASSEMBLY MODULE SUBUNIT TAMB"/>
    <property type="match status" value="1"/>
</dbReference>
<evidence type="ECO:0000256" key="2">
    <source>
        <dbReference type="ARBA" id="ARBA00022692"/>
    </source>
</evidence>
<keyword evidence="4" id="KW-0472">Membrane</keyword>
<dbReference type="Pfam" id="PF04357">
    <property type="entry name" value="TamB"/>
    <property type="match status" value="1"/>
</dbReference>
<dbReference type="Proteomes" id="UP000186141">
    <property type="component" value="Unassembled WGS sequence"/>
</dbReference>
<accession>A0A1N7PV91</accession>
<organism evidence="6 7">
    <name type="scientific">Gemmobacter megaterium</name>
    <dbReference type="NCBI Taxonomy" id="1086013"/>
    <lineage>
        <taxon>Bacteria</taxon>
        <taxon>Pseudomonadati</taxon>
        <taxon>Pseudomonadota</taxon>
        <taxon>Alphaproteobacteria</taxon>
        <taxon>Rhodobacterales</taxon>
        <taxon>Paracoccaceae</taxon>
        <taxon>Gemmobacter</taxon>
    </lineage>
</organism>
<comment type="subcellular location">
    <subcellularLocation>
        <location evidence="1">Membrane</location>
        <topology evidence="1">Single-pass membrane protein</topology>
    </subcellularLocation>
</comment>
<dbReference type="AlphaFoldDB" id="A0A1N7PV91"/>
<keyword evidence="7" id="KW-1185">Reference proteome</keyword>
<feature type="domain" description="Translocation and assembly module TamB C-terminal" evidence="5">
    <location>
        <begin position="929"/>
        <end position="1274"/>
    </location>
</feature>
<dbReference type="GO" id="GO:0009306">
    <property type="term" value="P:protein secretion"/>
    <property type="evidence" value="ECO:0007669"/>
    <property type="project" value="InterPro"/>
</dbReference>
<dbReference type="GO" id="GO:0097347">
    <property type="term" value="C:TAM protein secretion complex"/>
    <property type="evidence" value="ECO:0007669"/>
    <property type="project" value="TreeGrafter"/>
</dbReference>
<evidence type="ECO:0000256" key="4">
    <source>
        <dbReference type="ARBA" id="ARBA00023136"/>
    </source>
</evidence>
<dbReference type="PANTHER" id="PTHR36985:SF1">
    <property type="entry name" value="TRANSLOCATION AND ASSEMBLY MODULE SUBUNIT TAMB"/>
    <property type="match status" value="1"/>
</dbReference>
<name>A0A1N7PV91_9RHOB</name>
<sequence length="1274" mass="130130">MRRPFLVAACLVPLAAYGQGTDDRSFLTGLLEDNLSGAGRQVRIEGFQGALSSRAQIAELTIADDEGIWLRLTDVALDWSRAALLVGRVEVNSLTAGRIELTRLPQTDPEAPSPEASPFALPELPVSVRIGALTADAISLGPTILGEPVVARLEGSANLAGGDGQAELRLERTDGTMGRLALEGAFANASRELSLDLSLQEPQGGIASRLIGLPGEPALDLTIAGAGPLADFTADVALASDGEDRFAGTVALAADADGTQRFGVDLQGDVTPLFLPEYRAFFGPDVGLFAEGSRSPEGLMSLDDLRVRSAALTVDGAALIAPDGLPQMLKLALNLGSSDGEPVRLPVAGDPVLVAGAVLDLSYDSLTDGEGWALSGQIAGLDAAAGRAERLDLTGSGRIARQPDGRNTVGGALEFDGVGLQLADPALAEALGSALRGTLRFDWAEGQPLSVPQLQLSGAGFAADANVTVGGEVAALAIDGRVQARVDDLSRLSAIAGRELAGAGQVAWQGMVVPLSGAFDGVVSVQGTDISLGQPEADALLRGRSSVRLDAARTQQGTQIRAFSVEAQTLTLGGQGWIRSTGPDLMVHLNFADLSSLGGGRGGRLVADATLKGSALDNDLTVTLNGTGADLRTGIAEVDGLLRGRSTFEMAAHLLDGTVTLHKAMVNGNAWRADATGSVSETARDLSARFDFADLSVVGAGFGGAVQGDVAYTLQAGREQAALSANAQGLSVGQAEADRLLRGATSLSADVSREAGVIRLEGLRLDNPQVTARADAQQANGQRRVDLTARLSDLALLVPGIPGALTATGRVDEESGRLTLDLTAQGPGGINARLGGTAASDFSTVALTVAGSADAALANAFLGPVAMRGPLRFDLAVNGRPALQAVSGVVSLADGRVTLANPPFAFSGIAARVNLAAGQATLDLRAPSDAGGVVSVSGPVSLTAPYSGTLRVALQALTLRDPQLYETRASGALTISGPLTGGARIAGDITLADTELRIPSTGLGGAAAIPDLRHIGEPAAVRRTRARAGLLGDAGAASGGSARAFPLDVTISAPNRVFIRGRGLDAELGGAFRITGSTANVVPAGGLELIRGRLDLLGKRFSFTEGQMQMEGSLIPTIRLVATTETVDGTASVVVDGPADAPAISFLSSPELPEEEVVARLLFGRGLTTLTPIQAAQLASAVATLTGKGGSGVVDRLRKSFGLDDFDVSTTENGSAAVRAGKYLSENVYVDLTLSGAGESEVSINLDLSPTVTVRGRTSASGDTGIGIHYERDY</sequence>
<evidence type="ECO:0000259" key="5">
    <source>
        <dbReference type="Pfam" id="PF04357"/>
    </source>
</evidence>
<reference evidence="6 7" key="1">
    <citation type="submission" date="2017-01" db="EMBL/GenBank/DDBJ databases">
        <authorList>
            <person name="Mah S.A."/>
            <person name="Swanson W.J."/>
            <person name="Moy G.W."/>
            <person name="Vacquier V.D."/>
        </authorList>
    </citation>
    <scope>NUCLEOTIDE SEQUENCE [LARGE SCALE GENOMIC DNA]</scope>
    <source>
        <strain evidence="6 7">DSM 26375</strain>
    </source>
</reference>
<dbReference type="OrthoDB" id="7784409at2"/>
<evidence type="ECO:0000256" key="1">
    <source>
        <dbReference type="ARBA" id="ARBA00004167"/>
    </source>
</evidence>
<dbReference type="GO" id="GO:0005886">
    <property type="term" value="C:plasma membrane"/>
    <property type="evidence" value="ECO:0007669"/>
    <property type="project" value="InterPro"/>
</dbReference>